<dbReference type="Gene3D" id="3.30.70.560">
    <property type="entry name" value="7,8-Dihydro-6-hydroxymethylpterin-pyrophosphokinase HPPK"/>
    <property type="match status" value="1"/>
</dbReference>
<dbReference type="EC" id="2.7.6.3" evidence="2"/>
<evidence type="ECO:0000313" key="11">
    <source>
        <dbReference type="EMBL" id="CAB4788063.1"/>
    </source>
</evidence>
<keyword evidence="3" id="KW-0808">Transferase</keyword>
<name>A0A6J6MF18_9ZZZZ</name>
<evidence type="ECO:0000313" key="10">
    <source>
        <dbReference type="EMBL" id="CAB4782445.1"/>
    </source>
</evidence>
<evidence type="ECO:0000256" key="6">
    <source>
        <dbReference type="ARBA" id="ARBA00022840"/>
    </source>
</evidence>
<dbReference type="GO" id="GO:0046654">
    <property type="term" value="P:tetrahydrofolate biosynthetic process"/>
    <property type="evidence" value="ECO:0007669"/>
    <property type="project" value="UniProtKB-UniPathway"/>
</dbReference>
<protein>
    <recommendedName>
        <fullName evidence="2">2-amino-4-hydroxy-6-hydroxymethyldihydropteridine diphosphokinase</fullName>
        <ecNumber evidence="2">2.7.6.3</ecNumber>
    </recommendedName>
</protein>
<dbReference type="EMBL" id="CAFAAH010000012">
    <property type="protein sequence ID" value="CAB4788063.1"/>
    <property type="molecule type" value="Genomic_DNA"/>
</dbReference>
<keyword evidence="6" id="KW-0067">ATP-binding</keyword>
<gene>
    <name evidence="9" type="ORF">UFOPK2242_01554</name>
    <name evidence="10" type="ORF">UFOPK2925_00948</name>
    <name evidence="11" type="ORF">UFOPK2996_00217</name>
    <name evidence="12" type="ORF">UFOPK3974_01530</name>
    <name evidence="13" type="ORF">UFOPK4071_00223</name>
</gene>
<evidence type="ECO:0000313" key="13">
    <source>
        <dbReference type="EMBL" id="CAB5002624.1"/>
    </source>
</evidence>
<dbReference type="EMBL" id="CAEZWM010000261">
    <property type="protein sequence ID" value="CAB4672811.1"/>
    <property type="molecule type" value="Genomic_DNA"/>
</dbReference>
<dbReference type="GO" id="GO:0016301">
    <property type="term" value="F:kinase activity"/>
    <property type="evidence" value="ECO:0007669"/>
    <property type="project" value="UniProtKB-KW"/>
</dbReference>
<dbReference type="PROSITE" id="PS00794">
    <property type="entry name" value="HPPK"/>
    <property type="match status" value="1"/>
</dbReference>
<dbReference type="CDD" id="cd00483">
    <property type="entry name" value="HPPK"/>
    <property type="match status" value="1"/>
</dbReference>
<organism evidence="9">
    <name type="scientific">freshwater metagenome</name>
    <dbReference type="NCBI Taxonomy" id="449393"/>
    <lineage>
        <taxon>unclassified sequences</taxon>
        <taxon>metagenomes</taxon>
        <taxon>ecological metagenomes</taxon>
    </lineage>
</organism>
<dbReference type="InterPro" id="IPR035907">
    <property type="entry name" value="Hppk_sf"/>
</dbReference>
<evidence type="ECO:0000259" key="8">
    <source>
        <dbReference type="PROSITE" id="PS00794"/>
    </source>
</evidence>
<dbReference type="InterPro" id="IPR000550">
    <property type="entry name" value="Hppk"/>
</dbReference>
<dbReference type="PANTHER" id="PTHR43071:SF1">
    <property type="entry name" value="2-AMINO-4-HYDROXY-6-HYDROXYMETHYLDIHYDROPTERIDINE PYROPHOSPHOKINASE"/>
    <property type="match status" value="1"/>
</dbReference>
<keyword evidence="4" id="KW-0547">Nucleotide-binding</keyword>
<sequence length="156" mass="17098">MTRAYLALGSNLGDRLAHLQMALDALAEDNRVDLVAISSVYETDPVGGPVQDDFLNAVLSIETEASPHEILAIAQSLEVQARRERKEHWGPRTLDVDLLLYGDETVSTPDLEVPHPRMWERAFVLAPLSEVAPELADVPAGGWTGVRRIPVALVLK</sequence>
<dbReference type="PANTHER" id="PTHR43071">
    <property type="entry name" value="2-AMINO-4-HYDROXY-6-HYDROXYMETHYLDIHYDROPTERIDINE PYROPHOSPHOKINASE"/>
    <property type="match status" value="1"/>
</dbReference>
<dbReference type="SUPFAM" id="SSF55083">
    <property type="entry name" value="6-hydroxymethyl-7,8-dihydropterin pyrophosphokinase, HPPK"/>
    <property type="match status" value="1"/>
</dbReference>
<dbReference type="NCBIfam" id="TIGR01498">
    <property type="entry name" value="folK"/>
    <property type="match status" value="1"/>
</dbReference>
<dbReference type="EMBL" id="CAFBPF010000014">
    <property type="protein sequence ID" value="CAB5002624.1"/>
    <property type="molecule type" value="Genomic_DNA"/>
</dbReference>
<evidence type="ECO:0000256" key="1">
    <source>
        <dbReference type="ARBA" id="ARBA00005051"/>
    </source>
</evidence>
<dbReference type="EMBL" id="CAFBOR010000271">
    <property type="protein sequence ID" value="CAB5001320.1"/>
    <property type="molecule type" value="Genomic_DNA"/>
</dbReference>
<evidence type="ECO:0000313" key="12">
    <source>
        <dbReference type="EMBL" id="CAB5001320.1"/>
    </source>
</evidence>
<reference evidence="9" key="1">
    <citation type="submission" date="2020-05" db="EMBL/GenBank/DDBJ databases">
        <authorList>
            <person name="Chiriac C."/>
            <person name="Salcher M."/>
            <person name="Ghai R."/>
            <person name="Kavagutti S V."/>
        </authorList>
    </citation>
    <scope>NUCLEOTIDE SEQUENCE</scope>
</reference>
<dbReference type="UniPathway" id="UPA00077">
    <property type="reaction ID" value="UER00155"/>
</dbReference>
<proteinExistence type="predicted"/>
<keyword evidence="5" id="KW-0418">Kinase</keyword>
<dbReference type="AlphaFoldDB" id="A0A6J6MF18"/>
<dbReference type="GO" id="GO:0046656">
    <property type="term" value="P:folic acid biosynthetic process"/>
    <property type="evidence" value="ECO:0007669"/>
    <property type="project" value="UniProtKB-KW"/>
</dbReference>
<evidence type="ECO:0000256" key="3">
    <source>
        <dbReference type="ARBA" id="ARBA00022679"/>
    </source>
</evidence>
<evidence type="ECO:0000256" key="7">
    <source>
        <dbReference type="ARBA" id="ARBA00022909"/>
    </source>
</evidence>
<accession>A0A6J6MF18</accession>
<evidence type="ECO:0000256" key="4">
    <source>
        <dbReference type="ARBA" id="ARBA00022741"/>
    </source>
</evidence>
<dbReference type="GO" id="GO:0003848">
    <property type="term" value="F:2-amino-4-hydroxy-6-hydroxymethyldihydropteridine diphosphokinase activity"/>
    <property type="evidence" value="ECO:0007669"/>
    <property type="project" value="UniProtKB-EC"/>
</dbReference>
<dbReference type="GO" id="GO:0005524">
    <property type="term" value="F:ATP binding"/>
    <property type="evidence" value="ECO:0007669"/>
    <property type="project" value="UniProtKB-KW"/>
</dbReference>
<keyword evidence="7" id="KW-0289">Folate biosynthesis</keyword>
<evidence type="ECO:0000256" key="2">
    <source>
        <dbReference type="ARBA" id="ARBA00013253"/>
    </source>
</evidence>
<evidence type="ECO:0000313" key="9">
    <source>
        <dbReference type="EMBL" id="CAB4672811.1"/>
    </source>
</evidence>
<feature type="domain" description="7,8-dihydro-6-hydroxymethylpterin-pyrophosphokinase" evidence="8">
    <location>
        <begin position="88"/>
        <end position="99"/>
    </location>
</feature>
<comment type="pathway">
    <text evidence="1">Cofactor biosynthesis; tetrahydrofolate biosynthesis; 2-amino-4-hydroxy-6-hydroxymethyl-7,8-dihydropteridine diphosphate from 7,8-dihydroneopterin triphosphate: step 4/4.</text>
</comment>
<dbReference type="EMBL" id="CAEZZU010000135">
    <property type="protein sequence ID" value="CAB4782445.1"/>
    <property type="molecule type" value="Genomic_DNA"/>
</dbReference>
<evidence type="ECO:0000256" key="5">
    <source>
        <dbReference type="ARBA" id="ARBA00022777"/>
    </source>
</evidence>
<dbReference type="Pfam" id="PF01288">
    <property type="entry name" value="HPPK"/>
    <property type="match status" value="1"/>
</dbReference>